<organism evidence="1 2">
    <name type="scientific">Stenotrophomonas indicatrix</name>
    <dbReference type="NCBI Taxonomy" id="2045451"/>
    <lineage>
        <taxon>Bacteria</taxon>
        <taxon>Pseudomonadati</taxon>
        <taxon>Pseudomonadota</taxon>
        <taxon>Gammaproteobacteria</taxon>
        <taxon>Lysobacterales</taxon>
        <taxon>Lysobacteraceae</taxon>
        <taxon>Stenotrophomonas</taxon>
    </lineage>
</organism>
<dbReference type="Gene3D" id="1.10.3210.10">
    <property type="entry name" value="Hypothetical protein af1432"/>
    <property type="match status" value="1"/>
</dbReference>
<evidence type="ECO:0000313" key="1">
    <source>
        <dbReference type="EMBL" id="SLM22931.1"/>
    </source>
</evidence>
<evidence type="ECO:0000313" key="2">
    <source>
        <dbReference type="Proteomes" id="UP000191133"/>
    </source>
</evidence>
<dbReference type="AlphaFoldDB" id="A0A1W1GUK3"/>
<accession>A0A1W1GUK3</accession>
<sequence length="150" mass="15930">MDWVARARMLALEAHAGQVDKAGHPYIGHVGRVAAAVRGDDEAEAVAWLHDVIEDCPAFAGQVQAFPAPLQDAVRLLSRTSAADADTYYARISADPLALKVKLADIADNADEARLASLDAATAERLRDKYRQALAALGQPATPAAPPIEH</sequence>
<name>A0A1W1GUK3_9GAMM</name>
<proteinExistence type="predicted"/>
<dbReference type="Proteomes" id="UP000191133">
    <property type="component" value="Unassembled WGS sequence"/>
</dbReference>
<dbReference type="EMBL" id="FWEU01000001">
    <property type="protein sequence ID" value="SLM22931.1"/>
    <property type="molecule type" value="Genomic_DNA"/>
</dbReference>
<protein>
    <recommendedName>
        <fullName evidence="3">HD domain-containing protein</fullName>
    </recommendedName>
</protein>
<reference evidence="2" key="1">
    <citation type="submission" date="2016-10" db="EMBL/GenBank/DDBJ databases">
        <authorList>
            <person name="Varghese N."/>
        </authorList>
    </citation>
    <scope>NUCLEOTIDE SEQUENCE [LARGE SCALE GENOMIC DNA]</scope>
    <source>
        <strain evidence="2">92MFCol6.1</strain>
    </source>
</reference>
<dbReference type="SUPFAM" id="SSF109604">
    <property type="entry name" value="HD-domain/PDEase-like"/>
    <property type="match status" value="1"/>
</dbReference>
<evidence type="ECO:0008006" key="3">
    <source>
        <dbReference type="Google" id="ProtNLM"/>
    </source>
</evidence>
<dbReference type="RefSeq" id="WP_080148512.1">
    <property type="nucleotide sequence ID" value="NZ_FWEU01000001.1"/>
</dbReference>
<gene>
    <name evidence="1" type="ORF">SAMN04488690_0608</name>
</gene>